<dbReference type="AlphaFoldDB" id="A0A9W7W9D8"/>
<name>A0A9W7W9D8_TRIRA</name>
<sequence>DQDSGGATSLHLAVRFGRVEAVHWLLIYRDIAEVETKCGALPVHYAASKGDLTCLKLLVGQAPGCVNRQTNMGATPLYLACQEGHLNVAEYLVKDCGADVHLKAQDGMMPLHAAAHMGHYALVVWLAKFTDISLSSQDNEGTTALQFAASGGNHQILGCLLQMGSEVKKDYWGGTPLHDAAENGEIECCRILLSHKISPKERAVDGFTAADLAEYNGCFDCAQYLRSVERNVRFSCM</sequence>
<dbReference type="Pfam" id="PF12796">
    <property type="entry name" value="Ank_2"/>
    <property type="match status" value="2"/>
</dbReference>
<evidence type="ECO:0000256" key="1">
    <source>
        <dbReference type="ARBA" id="ARBA00004645"/>
    </source>
</evidence>
<dbReference type="InterPro" id="IPR002110">
    <property type="entry name" value="Ankyrin_rpt"/>
</dbReference>
<dbReference type="SMART" id="SM00248">
    <property type="entry name" value="ANK"/>
    <property type="match status" value="7"/>
</dbReference>
<comment type="caution">
    <text evidence="6">The sequence shown here is derived from an EMBL/GenBank/DDBJ whole genome shotgun (WGS) entry which is preliminary data.</text>
</comment>
<keyword evidence="3" id="KW-1009">Hearing</keyword>
<evidence type="ECO:0000256" key="5">
    <source>
        <dbReference type="PROSITE-ProRule" id="PRU00023"/>
    </source>
</evidence>
<reference evidence="6" key="1">
    <citation type="submission" date="2021-02" db="EMBL/GenBank/DDBJ databases">
        <title>Comparative genomics reveals that relaxation of natural selection precedes convergent phenotypic evolution of cavefish.</title>
        <authorList>
            <person name="Peng Z."/>
        </authorList>
    </citation>
    <scope>NUCLEOTIDE SEQUENCE</scope>
    <source>
        <tissue evidence="6">Muscle</tissue>
    </source>
</reference>
<evidence type="ECO:0000313" key="7">
    <source>
        <dbReference type="Proteomes" id="UP001059041"/>
    </source>
</evidence>
<keyword evidence="2" id="KW-0677">Repeat</keyword>
<dbReference type="GO" id="GO:0007605">
    <property type="term" value="P:sensory perception of sound"/>
    <property type="evidence" value="ECO:0007669"/>
    <property type="project" value="UniProtKB-KW"/>
</dbReference>
<evidence type="ECO:0000256" key="2">
    <source>
        <dbReference type="ARBA" id="ARBA00022737"/>
    </source>
</evidence>
<feature type="repeat" description="ANK" evidence="5">
    <location>
        <begin position="172"/>
        <end position="195"/>
    </location>
</feature>
<dbReference type="PROSITE" id="PS50088">
    <property type="entry name" value="ANK_REPEAT"/>
    <property type="match status" value="3"/>
</dbReference>
<dbReference type="SUPFAM" id="SSF48403">
    <property type="entry name" value="Ankyrin repeat"/>
    <property type="match status" value="1"/>
</dbReference>
<dbReference type="PROSITE" id="PS50297">
    <property type="entry name" value="ANK_REP_REGION"/>
    <property type="match status" value="3"/>
</dbReference>
<evidence type="ECO:0000256" key="3">
    <source>
        <dbReference type="ARBA" id="ARBA00022740"/>
    </source>
</evidence>
<dbReference type="PANTHER" id="PTHR24153:SF0">
    <property type="entry name" value="ESPIN-LIKE PROTEIN"/>
    <property type="match status" value="1"/>
</dbReference>
<dbReference type="GO" id="GO:0051015">
    <property type="term" value="F:actin filament binding"/>
    <property type="evidence" value="ECO:0007669"/>
    <property type="project" value="TreeGrafter"/>
</dbReference>
<accession>A0A9W7W9D8</accession>
<evidence type="ECO:0000313" key="6">
    <source>
        <dbReference type="EMBL" id="KAI7790309.1"/>
    </source>
</evidence>
<dbReference type="GO" id="GO:0051017">
    <property type="term" value="P:actin filament bundle assembly"/>
    <property type="evidence" value="ECO:0007669"/>
    <property type="project" value="TreeGrafter"/>
</dbReference>
<gene>
    <name evidence="6" type="ORF">IRJ41_023770</name>
</gene>
<dbReference type="EMBL" id="JAFHDT010000177">
    <property type="protein sequence ID" value="KAI7790309.1"/>
    <property type="molecule type" value="Genomic_DNA"/>
</dbReference>
<dbReference type="GO" id="GO:0005737">
    <property type="term" value="C:cytoplasm"/>
    <property type="evidence" value="ECO:0007669"/>
    <property type="project" value="TreeGrafter"/>
</dbReference>
<feature type="repeat" description="ANK" evidence="5">
    <location>
        <begin position="72"/>
        <end position="94"/>
    </location>
</feature>
<keyword evidence="7" id="KW-1185">Reference proteome</keyword>
<comment type="subcellular location">
    <subcellularLocation>
        <location evidence="1">Cell projection</location>
        <location evidence="1">Stereocilium</location>
    </subcellularLocation>
</comment>
<feature type="non-terminal residue" evidence="6">
    <location>
        <position position="1"/>
    </location>
</feature>
<dbReference type="GO" id="GO:0032420">
    <property type="term" value="C:stereocilium"/>
    <property type="evidence" value="ECO:0007669"/>
    <property type="project" value="UniProtKB-SubCell"/>
</dbReference>
<dbReference type="InterPro" id="IPR052420">
    <property type="entry name" value="Espin/Espin-like"/>
</dbReference>
<feature type="repeat" description="ANK" evidence="5">
    <location>
        <begin position="140"/>
        <end position="167"/>
    </location>
</feature>
<dbReference type="Pfam" id="PF13637">
    <property type="entry name" value="Ank_4"/>
    <property type="match status" value="1"/>
</dbReference>
<dbReference type="Proteomes" id="UP001059041">
    <property type="component" value="Unassembled WGS sequence"/>
</dbReference>
<dbReference type="PANTHER" id="PTHR24153">
    <property type="entry name" value="ESPIN"/>
    <property type="match status" value="1"/>
</dbReference>
<dbReference type="InterPro" id="IPR036770">
    <property type="entry name" value="Ankyrin_rpt-contain_sf"/>
</dbReference>
<protein>
    <submittedName>
        <fullName evidence="6">Espin-like protein</fullName>
    </submittedName>
</protein>
<organism evidence="6 7">
    <name type="scientific">Triplophysa rosa</name>
    <name type="common">Cave loach</name>
    <dbReference type="NCBI Taxonomy" id="992332"/>
    <lineage>
        <taxon>Eukaryota</taxon>
        <taxon>Metazoa</taxon>
        <taxon>Chordata</taxon>
        <taxon>Craniata</taxon>
        <taxon>Vertebrata</taxon>
        <taxon>Euteleostomi</taxon>
        <taxon>Actinopterygii</taxon>
        <taxon>Neopterygii</taxon>
        <taxon>Teleostei</taxon>
        <taxon>Ostariophysi</taxon>
        <taxon>Cypriniformes</taxon>
        <taxon>Nemacheilidae</taxon>
        <taxon>Triplophysa</taxon>
    </lineage>
</organism>
<keyword evidence="4 5" id="KW-0040">ANK repeat</keyword>
<proteinExistence type="predicted"/>
<dbReference type="Gene3D" id="1.25.40.20">
    <property type="entry name" value="Ankyrin repeat-containing domain"/>
    <property type="match status" value="1"/>
</dbReference>
<evidence type="ECO:0000256" key="4">
    <source>
        <dbReference type="ARBA" id="ARBA00023043"/>
    </source>
</evidence>
<feature type="non-terminal residue" evidence="6">
    <location>
        <position position="237"/>
    </location>
</feature>